<accession>A0A106BPD3</accession>
<comment type="caution">
    <text evidence="2">The sequence shown here is derived from an EMBL/GenBank/DDBJ whole genome shotgun (WGS) entry which is preliminary data.</text>
</comment>
<sequence length="265" mass="28563">MTYAAVETSTHGGQPVELYRFSQGTRKWLYTSADAAFVYAGETYEPWPLKRSAFRQTQELAKAGLEINTARDLPFVADSMASPLIGVIALTVYRRHRSDGEVQQWWKGRVKGVRFAGSEAIISCDPRGTSVRRIGLHRPAQRQCPHALYEIGCNVAGASFSAAGTLLSHTGAVVTSGVFATQPNGWWVGGKIVLDGVLRFIIADATDTVTLSSGIPGLAQNAGFVVYPGCDHTPGTCNIKFGNILNNGGAPWWPKKNPFTGDSAF</sequence>
<evidence type="ECO:0000313" key="3">
    <source>
        <dbReference type="Proteomes" id="UP000064243"/>
    </source>
</evidence>
<dbReference type="EMBL" id="LDUG01000021">
    <property type="protein sequence ID" value="KVW96175.1"/>
    <property type="molecule type" value="Genomic_DNA"/>
</dbReference>
<dbReference type="RefSeq" id="WP_059755218.1">
    <property type="nucleotide sequence ID" value="NZ_LDUG01000021.1"/>
</dbReference>
<dbReference type="PATRIC" id="fig|36861.3.peg.1483"/>
<proteinExistence type="predicted"/>
<feature type="domain" description="Bacteriophage phiJL001 Gp84 C-terminal" evidence="1">
    <location>
        <begin position="201"/>
        <end position="256"/>
    </location>
</feature>
<organism evidence="2 3">
    <name type="scientific">Thiobacillus denitrificans</name>
    <dbReference type="NCBI Taxonomy" id="36861"/>
    <lineage>
        <taxon>Bacteria</taxon>
        <taxon>Pseudomonadati</taxon>
        <taxon>Pseudomonadota</taxon>
        <taxon>Betaproteobacteria</taxon>
        <taxon>Nitrosomonadales</taxon>
        <taxon>Thiobacillaceae</taxon>
        <taxon>Thiobacillus</taxon>
    </lineage>
</organism>
<dbReference type="Pfam" id="PF09356">
    <property type="entry name" value="Phage_BR0599"/>
    <property type="match status" value="1"/>
</dbReference>
<dbReference type="OrthoDB" id="6872689at2"/>
<reference evidence="2 3" key="1">
    <citation type="journal article" date="2015" name="Appl. Environ. Microbiol.">
        <title>Aerobic and Anaerobic Thiosulfate Oxidation by a Cold-Adapted, Subglacial Chemoautotroph.</title>
        <authorList>
            <person name="Harrold Z.R."/>
            <person name="Skidmore M.L."/>
            <person name="Hamilton T.L."/>
            <person name="Desch L."/>
            <person name="Amada K."/>
            <person name="van Gelder W."/>
            <person name="Glover K."/>
            <person name="Roden E.E."/>
            <person name="Boyd E.S."/>
        </authorList>
    </citation>
    <scope>NUCLEOTIDE SEQUENCE [LARGE SCALE GENOMIC DNA]</scope>
    <source>
        <strain evidence="2 3">RG</strain>
    </source>
</reference>
<protein>
    <recommendedName>
        <fullName evidence="1">Bacteriophage phiJL001 Gp84 C-terminal domain-containing protein</fullName>
    </recommendedName>
</protein>
<evidence type="ECO:0000259" key="1">
    <source>
        <dbReference type="Pfam" id="PF09356"/>
    </source>
</evidence>
<gene>
    <name evidence="2" type="ORF">ABW22_09135</name>
</gene>
<dbReference type="InterPro" id="IPR018964">
    <property type="entry name" value="Phage_phiJL001_Gp84_C"/>
</dbReference>
<dbReference type="AlphaFoldDB" id="A0A106BPD3"/>
<evidence type="ECO:0000313" key="2">
    <source>
        <dbReference type="EMBL" id="KVW96175.1"/>
    </source>
</evidence>
<keyword evidence="3" id="KW-1185">Reference proteome</keyword>
<name>A0A106BPD3_THIDE</name>
<dbReference type="Proteomes" id="UP000064243">
    <property type="component" value="Unassembled WGS sequence"/>
</dbReference>